<protein>
    <submittedName>
        <fullName evidence="1">14700_t:CDS:1</fullName>
    </submittedName>
</protein>
<feature type="non-terminal residue" evidence="1">
    <location>
        <position position="1"/>
    </location>
</feature>
<feature type="non-terminal residue" evidence="1">
    <location>
        <position position="74"/>
    </location>
</feature>
<reference evidence="1 2" key="1">
    <citation type="submission" date="2021-06" db="EMBL/GenBank/DDBJ databases">
        <authorList>
            <person name="Kallberg Y."/>
            <person name="Tangrot J."/>
            <person name="Rosling A."/>
        </authorList>
    </citation>
    <scope>NUCLEOTIDE SEQUENCE [LARGE SCALE GENOMIC DNA]</scope>
    <source>
        <strain evidence="1 2">120-4 pot B 10/14</strain>
    </source>
</reference>
<accession>A0ABN7XAF5</accession>
<dbReference type="Proteomes" id="UP000789901">
    <property type="component" value="Unassembled WGS sequence"/>
</dbReference>
<sequence>EQPLLLLSFILHPLYNLNYFNQFLLYINYTHMGAWLSYYFKAWFDLEPYQLLFEFKLYKQHKYPFIEKNLNSLM</sequence>
<proteinExistence type="predicted"/>
<evidence type="ECO:0000313" key="1">
    <source>
        <dbReference type="EMBL" id="CAG8851607.1"/>
    </source>
</evidence>
<gene>
    <name evidence="1" type="ORF">GMARGA_LOCUS40826</name>
</gene>
<name>A0ABN7XAF5_GIGMA</name>
<organism evidence="1 2">
    <name type="scientific">Gigaspora margarita</name>
    <dbReference type="NCBI Taxonomy" id="4874"/>
    <lineage>
        <taxon>Eukaryota</taxon>
        <taxon>Fungi</taxon>
        <taxon>Fungi incertae sedis</taxon>
        <taxon>Mucoromycota</taxon>
        <taxon>Glomeromycotina</taxon>
        <taxon>Glomeromycetes</taxon>
        <taxon>Diversisporales</taxon>
        <taxon>Gigasporaceae</taxon>
        <taxon>Gigaspora</taxon>
    </lineage>
</organism>
<evidence type="ECO:0000313" key="2">
    <source>
        <dbReference type="Proteomes" id="UP000789901"/>
    </source>
</evidence>
<keyword evidence="2" id="KW-1185">Reference proteome</keyword>
<dbReference type="EMBL" id="CAJVQB010106957">
    <property type="protein sequence ID" value="CAG8851607.1"/>
    <property type="molecule type" value="Genomic_DNA"/>
</dbReference>
<comment type="caution">
    <text evidence="1">The sequence shown here is derived from an EMBL/GenBank/DDBJ whole genome shotgun (WGS) entry which is preliminary data.</text>
</comment>